<gene>
    <name evidence="2" type="ORF">LCGC14_0587520</name>
</gene>
<comment type="caution">
    <text evidence="2">The sequence shown here is derived from an EMBL/GenBank/DDBJ whole genome shotgun (WGS) entry which is preliminary data.</text>
</comment>
<evidence type="ECO:0000313" key="2">
    <source>
        <dbReference type="EMBL" id="KKN54930.1"/>
    </source>
</evidence>
<accession>A0A0F9REL8</accession>
<organism evidence="2">
    <name type="scientific">marine sediment metagenome</name>
    <dbReference type="NCBI Taxonomy" id="412755"/>
    <lineage>
        <taxon>unclassified sequences</taxon>
        <taxon>metagenomes</taxon>
        <taxon>ecological metagenomes</taxon>
    </lineage>
</organism>
<dbReference type="AlphaFoldDB" id="A0A0F9REL8"/>
<evidence type="ECO:0000256" key="1">
    <source>
        <dbReference type="SAM" id="Coils"/>
    </source>
</evidence>
<protein>
    <submittedName>
        <fullName evidence="2">Uncharacterized protein</fullName>
    </submittedName>
</protein>
<feature type="coiled-coil region" evidence="1">
    <location>
        <begin position="83"/>
        <end position="121"/>
    </location>
</feature>
<name>A0A0F9REL8_9ZZZZ</name>
<reference evidence="2" key="1">
    <citation type="journal article" date="2015" name="Nature">
        <title>Complex archaea that bridge the gap between prokaryotes and eukaryotes.</title>
        <authorList>
            <person name="Spang A."/>
            <person name="Saw J.H."/>
            <person name="Jorgensen S.L."/>
            <person name="Zaremba-Niedzwiedzka K."/>
            <person name="Martijn J."/>
            <person name="Lind A.E."/>
            <person name="van Eijk R."/>
            <person name="Schleper C."/>
            <person name="Guy L."/>
            <person name="Ettema T.J."/>
        </authorList>
    </citation>
    <scope>NUCLEOTIDE SEQUENCE</scope>
</reference>
<keyword evidence="1" id="KW-0175">Coiled coil</keyword>
<dbReference type="EMBL" id="LAZR01000907">
    <property type="protein sequence ID" value="KKN54930.1"/>
    <property type="molecule type" value="Genomic_DNA"/>
</dbReference>
<feature type="coiled-coil region" evidence="1">
    <location>
        <begin position="19"/>
        <end position="53"/>
    </location>
</feature>
<sequence length="305" mass="35082">MDNNEEKSEKDERDAERIKWELGEIQEELMDELEDLQDEFNEEIEELKEAGDGIKGILAEELTELKEEELSLLNEIGDMKGEIGALEENASDKTQKAEKKLENLKEKVRRHEAKYGAKIKKLLEKAKQKAVKRVNISVDPRTSQEWKGWSEQLGKSVSELVRKSMKFVKNNIGDIAKLEEWGHKMESMGVDIEKAVKESGIEDIGEKLKKKYKQDKIKGKIRGSNNLKVDKERIKKRVSGLIKLHKSVPIDKLAQTINKSEDYAENLIYELVADGIEGSLEDKVFKFTKNPEEVISKLHEFIDKM</sequence>
<proteinExistence type="predicted"/>